<dbReference type="Proteomes" id="UP000199019">
    <property type="component" value="Unassembled WGS sequence"/>
</dbReference>
<evidence type="ECO:0000313" key="3">
    <source>
        <dbReference type="EMBL" id="SES24907.1"/>
    </source>
</evidence>
<sequence>MEEKPQEQAQQHAQEQAQQQAQEEAEAPAVEPDLLVTDPLATLQHVLEREVRRADRRRLELAEIRNALLQLGMGHERPTGEEEPPVWEPLVADVAPTMVQRLVETTEGTIRHCVVSLDAGPGTDEDIRDTAVARMGRGRPQRGIYPLNAWQHPDSRGLIEAFGHAGEVQRVTPEATSDFAIFGESAVMAVATWGDAGSNYVLIRHPMLVRVFIELFERLFALALPVPASGREVDPDLELLSLLGSGLKDEAIARYLGCSLRTVRRRVAVLMDRFGADTRFQLGMAVAESGALRPPRRADRQRQR</sequence>
<dbReference type="InterPro" id="IPR016032">
    <property type="entry name" value="Sig_transdc_resp-reg_C-effctor"/>
</dbReference>
<dbReference type="EMBL" id="FOHB01000004">
    <property type="protein sequence ID" value="SES24907.1"/>
    <property type="molecule type" value="Genomic_DNA"/>
</dbReference>
<dbReference type="InterPro" id="IPR036388">
    <property type="entry name" value="WH-like_DNA-bd_sf"/>
</dbReference>
<feature type="domain" description="HTH luxR-type" evidence="2">
    <location>
        <begin position="225"/>
        <end position="286"/>
    </location>
</feature>
<feature type="compositionally biased region" description="Low complexity" evidence="1">
    <location>
        <begin position="7"/>
        <end position="22"/>
    </location>
</feature>
<dbReference type="STRING" id="587636.SAMN05216199_2553"/>
<dbReference type="GO" id="GO:0006355">
    <property type="term" value="P:regulation of DNA-templated transcription"/>
    <property type="evidence" value="ECO:0007669"/>
    <property type="project" value="InterPro"/>
</dbReference>
<dbReference type="AlphaFoldDB" id="A0A1H9VU80"/>
<dbReference type="Gene3D" id="1.10.10.10">
    <property type="entry name" value="Winged helix-like DNA-binding domain superfamily/Winged helix DNA-binding domain"/>
    <property type="match status" value="1"/>
</dbReference>
<dbReference type="RefSeq" id="WP_091758672.1">
    <property type="nucleotide sequence ID" value="NZ_FOHB01000004.1"/>
</dbReference>
<accession>A0A1H9VU80</accession>
<dbReference type="SMART" id="SM00421">
    <property type="entry name" value="HTH_LUXR"/>
    <property type="match status" value="1"/>
</dbReference>
<evidence type="ECO:0000313" key="4">
    <source>
        <dbReference type="Proteomes" id="UP000199019"/>
    </source>
</evidence>
<proteinExistence type="predicted"/>
<dbReference type="InterPro" id="IPR000792">
    <property type="entry name" value="Tscrpt_reg_LuxR_C"/>
</dbReference>
<feature type="region of interest" description="Disordered" evidence="1">
    <location>
        <begin position="1"/>
        <end position="31"/>
    </location>
</feature>
<evidence type="ECO:0000256" key="1">
    <source>
        <dbReference type="SAM" id="MobiDB-lite"/>
    </source>
</evidence>
<name>A0A1H9VU80_9MICO</name>
<reference evidence="4" key="1">
    <citation type="submission" date="2016-10" db="EMBL/GenBank/DDBJ databases">
        <authorList>
            <person name="Varghese N."/>
            <person name="Submissions S."/>
        </authorList>
    </citation>
    <scope>NUCLEOTIDE SEQUENCE [LARGE SCALE GENOMIC DNA]</scope>
    <source>
        <strain evidence="4">CGMCC 1.6963</strain>
    </source>
</reference>
<protein>
    <recommendedName>
        <fullName evidence="2">HTH luxR-type domain-containing protein</fullName>
    </recommendedName>
</protein>
<dbReference type="SUPFAM" id="SSF46894">
    <property type="entry name" value="C-terminal effector domain of the bipartite response regulators"/>
    <property type="match status" value="1"/>
</dbReference>
<organism evidence="3 4">
    <name type="scientific">Pedococcus cremeus</name>
    <dbReference type="NCBI Taxonomy" id="587636"/>
    <lineage>
        <taxon>Bacteria</taxon>
        <taxon>Bacillati</taxon>
        <taxon>Actinomycetota</taxon>
        <taxon>Actinomycetes</taxon>
        <taxon>Micrococcales</taxon>
        <taxon>Intrasporangiaceae</taxon>
        <taxon>Pedococcus</taxon>
    </lineage>
</organism>
<gene>
    <name evidence="3" type="ORF">SAMN05216199_2553</name>
</gene>
<keyword evidence="4" id="KW-1185">Reference proteome</keyword>
<dbReference type="GO" id="GO:0003677">
    <property type="term" value="F:DNA binding"/>
    <property type="evidence" value="ECO:0007669"/>
    <property type="project" value="InterPro"/>
</dbReference>
<evidence type="ECO:0000259" key="2">
    <source>
        <dbReference type="SMART" id="SM00421"/>
    </source>
</evidence>